<dbReference type="AlphaFoldDB" id="A0A8B6C1F7"/>
<organism evidence="2 3">
    <name type="scientific">Mytilus galloprovincialis</name>
    <name type="common">Mediterranean mussel</name>
    <dbReference type="NCBI Taxonomy" id="29158"/>
    <lineage>
        <taxon>Eukaryota</taxon>
        <taxon>Metazoa</taxon>
        <taxon>Spiralia</taxon>
        <taxon>Lophotrochozoa</taxon>
        <taxon>Mollusca</taxon>
        <taxon>Bivalvia</taxon>
        <taxon>Autobranchia</taxon>
        <taxon>Pteriomorphia</taxon>
        <taxon>Mytilida</taxon>
        <taxon>Mytiloidea</taxon>
        <taxon>Mytilidae</taxon>
        <taxon>Mytilinae</taxon>
        <taxon>Mytilus</taxon>
    </lineage>
</organism>
<evidence type="ECO:0000256" key="1">
    <source>
        <dbReference type="SAM" id="MobiDB-lite"/>
    </source>
</evidence>
<feature type="region of interest" description="Disordered" evidence="1">
    <location>
        <begin position="80"/>
        <end position="107"/>
    </location>
</feature>
<comment type="caution">
    <text evidence="2">The sequence shown here is derived from an EMBL/GenBank/DDBJ whole genome shotgun (WGS) entry which is preliminary data.</text>
</comment>
<proteinExistence type="predicted"/>
<evidence type="ECO:0000313" key="3">
    <source>
        <dbReference type="Proteomes" id="UP000596742"/>
    </source>
</evidence>
<dbReference type="OrthoDB" id="6128029at2759"/>
<feature type="compositionally biased region" description="Acidic residues" evidence="1">
    <location>
        <begin position="87"/>
        <end position="101"/>
    </location>
</feature>
<reference evidence="2" key="1">
    <citation type="submission" date="2018-11" db="EMBL/GenBank/DDBJ databases">
        <authorList>
            <person name="Alioto T."/>
            <person name="Alioto T."/>
        </authorList>
    </citation>
    <scope>NUCLEOTIDE SEQUENCE</scope>
</reference>
<dbReference type="Proteomes" id="UP000596742">
    <property type="component" value="Unassembled WGS sequence"/>
</dbReference>
<dbReference type="EMBL" id="UYJE01001062">
    <property type="protein sequence ID" value="VDH98868.1"/>
    <property type="molecule type" value="Genomic_DNA"/>
</dbReference>
<sequence>MEHNGADRVNMAIATIRNDLLEMRNQDVQLMKQLLHINVTIQKMTNKRRYQVITPCTNNHIPKRQQSVPPFMWLHKDYIGSSSSSDDISEDISDYSDTEDETFSKSNGFPLRNSIVSILPLSDNEGDESSDEEILKTNIKLWKFSRSHDND</sequence>
<evidence type="ECO:0000313" key="2">
    <source>
        <dbReference type="EMBL" id="VDH98868.1"/>
    </source>
</evidence>
<keyword evidence="3" id="KW-1185">Reference proteome</keyword>
<protein>
    <submittedName>
        <fullName evidence="2">Uncharacterized protein</fullName>
    </submittedName>
</protein>
<gene>
    <name evidence="2" type="ORF">MGAL_10B017726</name>
</gene>
<accession>A0A8B6C1F7</accession>
<name>A0A8B6C1F7_MYTGA</name>